<keyword evidence="2" id="KW-1185">Reference proteome</keyword>
<dbReference type="AlphaFoldDB" id="A0AA40K494"/>
<protein>
    <submittedName>
        <fullName evidence="1">Uncharacterized protein</fullName>
    </submittedName>
</protein>
<dbReference type="Proteomes" id="UP001172159">
    <property type="component" value="Unassembled WGS sequence"/>
</dbReference>
<reference evidence="1" key="1">
    <citation type="submission" date="2023-06" db="EMBL/GenBank/DDBJ databases">
        <title>Genome-scale phylogeny and comparative genomics of the fungal order Sordariales.</title>
        <authorList>
            <consortium name="Lawrence Berkeley National Laboratory"/>
            <person name="Hensen N."/>
            <person name="Bonometti L."/>
            <person name="Westerberg I."/>
            <person name="Brannstrom I.O."/>
            <person name="Guillou S."/>
            <person name="Cros-Aarteil S."/>
            <person name="Calhoun S."/>
            <person name="Haridas S."/>
            <person name="Kuo A."/>
            <person name="Mondo S."/>
            <person name="Pangilinan J."/>
            <person name="Riley R."/>
            <person name="Labutti K."/>
            <person name="Andreopoulos B."/>
            <person name="Lipzen A."/>
            <person name="Chen C."/>
            <person name="Yanf M."/>
            <person name="Daum C."/>
            <person name="Ng V."/>
            <person name="Clum A."/>
            <person name="Steindorff A."/>
            <person name="Ohm R."/>
            <person name="Martin F."/>
            <person name="Silar P."/>
            <person name="Natvig D."/>
            <person name="Lalanne C."/>
            <person name="Gautier V."/>
            <person name="Ament-Velasquez S.L."/>
            <person name="Kruys A."/>
            <person name="Hutchinson M.I."/>
            <person name="Powell A.J."/>
            <person name="Barry K."/>
            <person name="Miller A.N."/>
            <person name="Grigoriev I.V."/>
            <person name="Debuchy R."/>
            <person name="Gladieux P."/>
            <person name="Thoren M.H."/>
            <person name="Johannesson H."/>
        </authorList>
    </citation>
    <scope>NUCLEOTIDE SEQUENCE</scope>
    <source>
        <strain evidence="1">CBS 540.89</strain>
    </source>
</reference>
<organism evidence="1 2">
    <name type="scientific">Apiosordaria backusii</name>
    <dbReference type="NCBI Taxonomy" id="314023"/>
    <lineage>
        <taxon>Eukaryota</taxon>
        <taxon>Fungi</taxon>
        <taxon>Dikarya</taxon>
        <taxon>Ascomycota</taxon>
        <taxon>Pezizomycotina</taxon>
        <taxon>Sordariomycetes</taxon>
        <taxon>Sordariomycetidae</taxon>
        <taxon>Sordariales</taxon>
        <taxon>Lasiosphaeriaceae</taxon>
        <taxon>Apiosordaria</taxon>
    </lineage>
</organism>
<proteinExistence type="predicted"/>
<evidence type="ECO:0000313" key="1">
    <source>
        <dbReference type="EMBL" id="KAK0745363.1"/>
    </source>
</evidence>
<dbReference type="EMBL" id="JAUKTV010000002">
    <property type="protein sequence ID" value="KAK0745363.1"/>
    <property type="molecule type" value="Genomic_DNA"/>
</dbReference>
<gene>
    <name evidence="1" type="ORF">B0T21DRAFT_101587</name>
</gene>
<sequence>MQPLTTLQARLAAHNLQEQASGFRYHAVYIQVCRNQLDPCEPASSVLPKLFASLGPLPRILVPVDGHGNGNTSTMGEFVEVDVTLPNLGSKLGLPGRFRHNVMAVLMLPLLWKFPTALLLSVRSSCSLLLPHPIRRAIYVLDSCSSQRVGWIRPIGCRGKLQSPVMPPMPMRLSPPCQLAATTCVVRNHPQQPSLRRRFGSNLSDGLIL</sequence>
<evidence type="ECO:0000313" key="2">
    <source>
        <dbReference type="Proteomes" id="UP001172159"/>
    </source>
</evidence>
<comment type="caution">
    <text evidence="1">The sequence shown here is derived from an EMBL/GenBank/DDBJ whole genome shotgun (WGS) entry which is preliminary data.</text>
</comment>
<name>A0AA40K494_9PEZI</name>
<accession>A0AA40K494</accession>